<reference evidence="4 5" key="1">
    <citation type="submission" date="2019-04" db="EMBL/GenBank/DDBJ databases">
        <title>Draft genome sequence of Youngimonas vesicularis.</title>
        <authorList>
            <person name="Hameed A."/>
        </authorList>
    </citation>
    <scope>NUCLEOTIDE SEQUENCE [LARGE SCALE GENOMIC DNA]</scope>
    <source>
        <strain evidence="4 5">CC-AMW-E</strain>
    </source>
</reference>
<comment type="subcellular location">
    <subcellularLocation>
        <location evidence="1">Periplasm</location>
    </subcellularLocation>
</comment>
<protein>
    <submittedName>
        <fullName evidence="4">TRAP transporter substrate-binding protein</fullName>
    </submittedName>
</protein>
<dbReference type="InterPro" id="IPR038404">
    <property type="entry name" value="TRAP_DctP_sf"/>
</dbReference>
<dbReference type="PROSITE" id="PS51318">
    <property type="entry name" value="TAT"/>
    <property type="match status" value="1"/>
</dbReference>
<evidence type="ECO:0000313" key="5">
    <source>
        <dbReference type="Proteomes" id="UP000306113"/>
    </source>
</evidence>
<evidence type="ECO:0000313" key="4">
    <source>
        <dbReference type="EMBL" id="THD76564.1"/>
    </source>
</evidence>
<dbReference type="InterPro" id="IPR018389">
    <property type="entry name" value="DctP_fam"/>
</dbReference>
<dbReference type="Proteomes" id="UP000306113">
    <property type="component" value="Unassembled WGS sequence"/>
</dbReference>
<dbReference type="Pfam" id="PF03480">
    <property type="entry name" value="DctP"/>
    <property type="match status" value="1"/>
</dbReference>
<gene>
    <name evidence="4" type="ORF">E7681_01595</name>
</gene>
<dbReference type="EMBL" id="SSMD01000001">
    <property type="protein sequence ID" value="THD76564.1"/>
    <property type="molecule type" value="Genomic_DNA"/>
</dbReference>
<dbReference type="PANTHER" id="PTHR33376:SF2">
    <property type="entry name" value="DICARBOXYLATE-BINDING PERIPLASMIC PROTEIN"/>
    <property type="match status" value="1"/>
</dbReference>
<comment type="caution">
    <text evidence="4">The sequence shown here is derived from an EMBL/GenBank/DDBJ whole genome shotgun (WGS) entry which is preliminary data.</text>
</comment>
<proteinExistence type="predicted"/>
<dbReference type="Gene3D" id="3.40.190.170">
    <property type="entry name" value="Bacterial extracellular solute-binding protein, family 7"/>
    <property type="match status" value="1"/>
</dbReference>
<dbReference type="GO" id="GO:0055085">
    <property type="term" value="P:transmembrane transport"/>
    <property type="evidence" value="ECO:0007669"/>
    <property type="project" value="InterPro"/>
</dbReference>
<dbReference type="OrthoDB" id="8673861at2"/>
<keyword evidence="2" id="KW-0732">Signal</keyword>
<organism evidence="4 5">
    <name type="scientific">Thalassobius vesicularis</name>
    <dbReference type="NCBI Taxonomy" id="1294297"/>
    <lineage>
        <taxon>Bacteria</taxon>
        <taxon>Pseudomonadati</taxon>
        <taxon>Pseudomonadota</taxon>
        <taxon>Alphaproteobacteria</taxon>
        <taxon>Rhodobacterales</taxon>
        <taxon>Roseobacteraceae</taxon>
        <taxon>Thalassovita</taxon>
    </lineage>
</organism>
<evidence type="ECO:0000256" key="1">
    <source>
        <dbReference type="ARBA" id="ARBA00004418"/>
    </source>
</evidence>
<accession>A0A4S3MFQ4</accession>
<evidence type="ECO:0000256" key="3">
    <source>
        <dbReference type="ARBA" id="ARBA00022764"/>
    </source>
</evidence>
<name>A0A4S3MFQ4_9RHOB</name>
<dbReference type="NCBIfam" id="NF037995">
    <property type="entry name" value="TRAP_S1"/>
    <property type="match status" value="1"/>
</dbReference>
<dbReference type="PANTHER" id="PTHR33376">
    <property type="match status" value="1"/>
</dbReference>
<dbReference type="CDD" id="cd13603">
    <property type="entry name" value="PBP2_TRAP_Siap_TeaA_like"/>
    <property type="match status" value="1"/>
</dbReference>
<dbReference type="AlphaFoldDB" id="A0A4S3MFQ4"/>
<keyword evidence="5" id="KW-1185">Reference proteome</keyword>
<dbReference type="GO" id="GO:0030246">
    <property type="term" value="F:carbohydrate binding"/>
    <property type="evidence" value="ECO:0007669"/>
    <property type="project" value="TreeGrafter"/>
</dbReference>
<keyword evidence="3" id="KW-0574">Periplasm</keyword>
<dbReference type="InterPro" id="IPR006311">
    <property type="entry name" value="TAT_signal"/>
</dbReference>
<sequence>MTTTWEETQMINRRTLLQTGAAFGAALAMPHVARAAGKTMRIAHAANEVHPGHILATSFAEGLEELMPGAFNVQIFPNRQLGDDKQLLEGTVAGTMDVTAVSGVLIPLVTGRQGMNAWQMPFLVRDYDHFGTLALGETGQKILDDLRPAGLIGLATADTGQRNFLSVKNTVASVPDFSGLKTRIVPVPLHKQIWETVGTAPVGLPYGEIYGALETGVIDAVEINVSSMLGENLWEVGKHFTLTGHYPWHMATLMSQRYWDTLNDEEKAAVTEAGRRSVSKTLAYAKTQDLEGRETLKSKGVDIVALSDLDDMKARVAGMTSEWAAKDPLIAELVAAAQAS</sequence>
<evidence type="ECO:0000256" key="2">
    <source>
        <dbReference type="ARBA" id="ARBA00022729"/>
    </source>
</evidence>
<dbReference type="GO" id="GO:0042597">
    <property type="term" value="C:periplasmic space"/>
    <property type="evidence" value="ECO:0007669"/>
    <property type="project" value="UniProtKB-SubCell"/>
</dbReference>